<organism evidence="3 4">
    <name type="scientific">Dokdonia sinensis</name>
    <dbReference type="NCBI Taxonomy" id="2479847"/>
    <lineage>
        <taxon>Bacteria</taxon>
        <taxon>Pseudomonadati</taxon>
        <taxon>Bacteroidota</taxon>
        <taxon>Flavobacteriia</taxon>
        <taxon>Flavobacteriales</taxon>
        <taxon>Flavobacteriaceae</taxon>
        <taxon>Dokdonia</taxon>
    </lineage>
</organism>
<feature type="domain" description="2TM" evidence="2">
    <location>
        <begin position="9"/>
        <end position="97"/>
    </location>
</feature>
<proteinExistence type="predicted"/>
<evidence type="ECO:0000313" key="4">
    <source>
        <dbReference type="Proteomes" id="UP000281985"/>
    </source>
</evidence>
<keyword evidence="4" id="KW-1185">Reference proteome</keyword>
<comment type="caution">
    <text evidence="3">The sequence shown here is derived from an EMBL/GenBank/DDBJ whole genome shotgun (WGS) entry which is preliminary data.</text>
</comment>
<dbReference type="OrthoDB" id="8965954at2"/>
<evidence type="ECO:0000259" key="2">
    <source>
        <dbReference type="Pfam" id="PF13239"/>
    </source>
</evidence>
<keyword evidence="1" id="KW-1133">Transmembrane helix</keyword>
<dbReference type="InterPro" id="IPR025698">
    <property type="entry name" value="2TM_dom"/>
</dbReference>
<accession>A0A3M0FU99</accession>
<reference evidence="3 4" key="1">
    <citation type="submission" date="2018-10" db="EMBL/GenBank/DDBJ databases">
        <title>Dokdonia luteus sp. nov., isolated from sea water.</title>
        <authorList>
            <person name="Zhou L.Y."/>
            <person name="Du Z.J."/>
        </authorList>
    </citation>
    <scope>NUCLEOTIDE SEQUENCE [LARGE SCALE GENOMIC DNA]</scope>
    <source>
        <strain evidence="3 4">SH27</strain>
    </source>
</reference>
<name>A0A3M0FU99_9FLAO</name>
<keyword evidence="1" id="KW-0812">Transmembrane</keyword>
<keyword evidence="1" id="KW-0472">Membrane</keyword>
<dbReference type="Pfam" id="PF13239">
    <property type="entry name" value="2TM"/>
    <property type="match status" value="1"/>
</dbReference>
<dbReference type="RefSeq" id="WP_121918728.1">
    <property type="nucleotide sequence ID" value="NZ_REFV01000024.1"/>
</dbReference>
<dbReference type="AlphaFoldDB" id="A0A3M0FU99"/>
<sequence>MDDRKLKYERAKKKVQNLKGFYTHLFIYVIINILLQLFYAGVFDFGTFSKHFPYWVRFTTPFFWGLSLAGHAVWIFYENGTNHFLKAWEERKIKEILDKQENEGKQYN</sequence>
<dbReference type="EMBL" id="REFV01000024">
    <property type="protein sequence ID" value="RMB56088.1"/>
    <property type="molecule type" value="Genomic_DNA"/>
</dbReference>
<evidence type="ECO:0000256" key="1">
    <source>
        <dbReference type="SAM" id="Phobius"/>
    </source>
</evidence>
<feature type="transmembrane region" description="Helical" evidence="1">
    <location>
        <begin position="54"/>
        <end position="77"/>
    </location>
</feature>
<feature type="transmembrane region" description="Helical" evidence="1">
    <location>
        <begin position="21"/>
        <end position="42"/>
    </location>
</feature>
<protein>
    <recommendedName>
        <fullName evidence="2">2TM domain-containing protein</fullName>
    </recommendedName>
</protein>
<evidence type="ECO:0000313" key="3">
    <source>
        <dbReference type="EMBL" id="RMB56088.1"/>
    </source>
</evidence>
<gene>
    <name evidence="3" type="ORF">EAX61_16035</name>
</gene>
<dbReference type="Proteomes" id="UP000281985">
    <property type="component" value="Unassembled WGS sequence"/>
</dbReference>